<keyword evidence="2" id="KW-1185">Reference proteome</keyword>
<sequence length="80" mass="8983">MPCLKSKLKNIIYKLGSKHSPGIDKIPNFLPAASYEFICSPLLQFYWHLLDGFSPTPPIEINKLLLLIMALHIFVLVSSG</sequence>
<reference evidence="1" key="1">
    <citation type="submission" date="2013-04" db="EMBL/GenBank/DDBJ databases">
        <authorList>
            <person name="Qu J."/>
            <person name="Murali S.C."/>
            <person name="Bandaranaike D."/>
            <person name="Bellair M."/>
            <person name="Blankenburg K."/>
            <person name="Chao H."/>
            <person name="Dinh H."/>
            <person name="Doddapaneni H."/>
            <person name="Downs B."/>
            <person name="Dugan-Rocha S."/>
            <person name="Elkadiri S."/>
            <person name="Gnanaolivu R.D."/>
            <person name="Hernandez B."/>
            <person name="Javaid M."/>
            <person name="Jayaseelan J.C."/>
            <person name="Lee S."/>
            <person name="Li M."/>
            <person name="Ming W."/>
            <person name="Munidasa M."/>
            <person name="Muniz J."/>
            <person name="Nguyen L."/>
            <person name="Ongeri F."/>
            <person name="Osuji N."/>
            <person name="Pu L.-L."/>
            <person name="Puazo M."/>
            <person name="Qu C."/>
            <person name="Quiroz J."/>
            <person name="Raj R."/>
            <person name="Weissenberger G."/>
            <person name="Xin Y."/>
            <person name="Zou X."/>
            <person name="Han Y."/>
            <person name="Richards S."/>
            <person name="Worley K."/>
            <person name="Muzny D."/>
            <person name="Gibbs R."/>
        </authorList>
    </citation>
    <scope>NUCLEOTIDE SEQUENCE</scope>
    <source>
        <strain evidence="1">Sampled in the wild</strain>
    </source>
</reference>
<gene>
    <name evidence="1" type="ORF">J437_LFUL017244</name>
</gene>
<protein>
    <submittedName>
        <fullName evidence="1">Uncharacterized protein</fullName>
    </submittedName>
</protein>
<comment type="caution">
    <text evidence="1">The sequence shown here is derived from an EMBL/GenBank/DDBJ whole genome shotgun (WGS) entry which is preliminary data.</text>
</comment>
<name>A0A8K0KN32_LADFU</name>
<dbReference type="Proteomes" id="UP000792457">
    <property type="component" value="Unassembled WGS sequence"/>
</dbReference>
<accession>A0A8K0KN32</accession>
<evidence type="ECO:0000313" key="1">
    <source>
        <dbReference type="EMBL" id="KAG8238351.1"/>
    </source>
</evidence>
<dbReference type="AlphaFoldDB" id="A0A8K0KN32"/>
<reference evidence="1" key="2">
    <citation type="submission" date="2017-10" db="EMBL/GenBank/DDBJ databases">
        <title>Ladona fulva Genome sequencing and assembly.</title>
        <authorList>
            <person name="Murali S."/>
            <person name="Richards S."/>
            <person name="Bandaranaike D."/>
            <person name="Bellair M."/>
            <person name="Blankenburg K."/>
            <person name="Chao H."/>
            <person name="Dinh H."/>
            <person name="Doddapaneni H."/>
            <person name="Dugan-Rocha S."/>
            <person name="Elkadiri S."/>
            <person name="Gnanaolivu R."/>
            <person name="Hernandez B."/>
            <person name="Skinner E."/>
            <person name="Javaid M."/>
            <person name="Lee S."/>
            <person name="Li M."/>
            <person name="Ming W."/>
            <person name="Munidasa M."/>
            <person name="Muniz J."/>
            <person name="Nguyen L."/>
            <person name="Hughes D."/>
            <person name="Osuji N."/>
            <person name="Pu L.-L."/>
            <person name="Puazo M."/>
            <person name="Qu C."/>
            <person name="Quiroz J."/>
            <person name="Raj R."/>
            <person name="Weissenberger G."/>
            <person name="Xin Y."/>
            <person name="Zou X."/>
            <person name="Han Y."/>
            <person name="Worley K."/>
            <person name="Muzny D."/>
            <person name="Gibbs R."/>
        </authorList>
    </citation>
    <scope>NUCLEOTIDE SEQUENCE</scope>
    <source>
        <strain evidence="1">Sampled in the wild</strain>
    </source>
</reference>
<proteinExistence type="predicted"/>
<evidence type="ECO:0000313" key="2">
    <source>
        <dbReference type="Proteomes" id="UP000792457"/>
    </source>
</evidence>
<dbReference type="EMBL" id="KZ309339">
    <property type="protein sequence ID" value="KAG8238351.1"/>
    <property type="molecule type" value="Genomic_DNA"/>
</dbReference>
<organism evidence="1 2">
    <name type="scientific">Ladona fulva</name>
    <name type="common">Scarce chaser dragonfly</name>
    <name type="synonym">Libellula fulva</name>
    <dbReference type="NCBI Taxonomy" id="123851"/>
    <lineage>
        <taxon>Eukaryota</taxon>
        <taxon>Metazoa</taxon>
        <taxon>Ecdysozoa</taxon>
        <taxon>Arthropoda</taxon>
        <taxon>Hexapoda</taxon>
        <taxon>Insecta</taxon>
        <taxon>Pterygota</taxon>
        <taxon>Palaeoptera</taxon>
        <taxon>Odonata</taxon>
        <taxon>Epiprocta</taxon>
        <taxon>Anisoptera</taxon>
        <taxon>Libelluloidea</taxon>
        <taxon>Libellulidae</taxon>
        <taxon>Ladona</taxon>
    </lineage>
</organism>
<feature type="non-terminal residue" evidence="1">
    <location>
        <position position="1"/>
    </location>
</feature>